<evidence type="ECO:0000313" key="12">
    <source>
        <dbReference type="EMBL" id="KAF0477077.1"/>
    </source>
</evidence>
<keyword evidence="3 7" id="KW-0547">Nucleotide-binding</keyword>
<evidence type="ECO:0000256" key="4">
    <source>
        <dbReference type="ARBA" id="ARBA00022777"/>
    </source>
</evidence>
<evidence type="ECO:0000256" key="2">
    <source>
        <dbReference type="ARBA" id="ARBA00022679"/>
    </source>
</evidence>
<proteinExistence type="predicted"/>
<comment type="caution">
    <text evidence="12">The sequence shown here is derived from an EMBL/GenBank/DDBJ whole genome shotgun (WGS) entry which is preliminary data.</text>
</comment>
<protein>
    <submittedName>
        <fullName evidence="12">Kinase-like protein</fullName>
    </submittedName>
</protein>
<gene>
    <name evidence="12" type="ORF">F8M41_024291</name>
</gene>
<dbReference type="SUPFAM" id="SSF56112">
    <property type="entry name" value="Protein kinase-like (PK-like)"/>
    <property type="match status" value="1"/>
</dbReference>
<keyword evidence="13" id="KW-1185">Reference proteome</keyword>
<feature type="binding site" evidence="7">
    <location>
        <begin position="196"/>
        <end position="197"/>
    </location>
    <ligand>
        <name>ATP</name>
        <dbReference type="ChEBI" id="CHEBI:30616"/>
    </ligand>
</feature>
<evidence type="ECO:0000256" key="1">
    <source>
        <dbReference type="ARBA" id="ARBA00022527"/>
    </source>
</evidence>
<dbReference type="PANTHER" id="PTHR24350">
    <property type="entry name" value="SERINE/THREONINE-PROTEIN KINASE IAL-RELATED"/>
    <property type="match status" value="1"/>
</dbReference>
<dbReference type="Proteomes" id="UP000439903">
    <property type="component" value="Unassembled WGS sequence"/>
</dbReference>
<organism evidence="12 13">
    <name type="scientific">Gigaspora margarita</name>
    <dbReference type="NCBI Taxonomy" id="4874"/>
    <lineage>
        <taxon>Eukaryota</taxon>
        <taxon>Fungi</taxon>
        <taxon>Fungi incertae sedis</taxon>
        <taxon>Mucoromycota</taxon>
        <taxon>Glomeromycotina</taxon>
        <taxon>Glomeromycetes</taxon>
        <taxon>Diversisporales</taxon>
        <taxon>Gigasporaceae</taxon>
        <taxon>Gigaspora</taxon>
    </lineage>
</organism>
<dbReference type="SMART" id="SM00220">
    <property type="entry name" value="S_TKc"/>
    <property type="match status" value="1"/>
</dbReference>
<evidence type="ECO:0000256" key="6">
    <source>
        <dbReference type="PIRSR" id="PIRSR630616-1"/>
    </source>
</evidence>
<dbReference type="Pfam" id="PF00069">
    <property type="entry name" value="Pkinase"/>
    <property type="match status" value="1"/>
</dbReference>
<feature type="region of interest" description="Disordered" evidence="10">
    <location>
        <begin position="556"/>
        <end position="623"/>
    </location>
</feature>
<feature type="compositionally biased region" description="Basic and acidic residues" evidence="10">
    <location>
        <begin position="509"/>
        <end position="523"/>
    </location>
</feature>
<dbReference type="PROSITE" id="PS00108">
    <property type="entry name" value="PROTEIN_KINASE_ST"/>
    <property type="match status" value="1"/>
</dbReference>
<dbReference type="Gene3D" id="1.10.510.10">
    <property type="entry name" value="Transferase(Phosphotransferase) domain 1"/>
    <property type="match status" value="1"/>
</dbReference>
<feature type="region of interest" description="Disordered" evidence="10">
    <location>
        <begin position="446"/>
        <end position="470"/>
    </location>
</feature>
<evidence type="ECO:0000256" key="3">
    <source>
        <dbReference type="ARBA" id="ARBA00022741"/>
    </source>
</evidence>
<feature type="region of interest" description="Disordered" evidence="10">
    <location>
        <begin position="500"/>
        <end position="538"/>
    </location>
</feature>
<feature type="domain" description="Protein kinase" evidence="11">
    <location>
        <begin position="57"/>
        <end position="340"/>
    </location>
</feature>
<reference evidence="12 13" key="1">
    <citation type="journal article" date="2019" name="Environ. Microbiol.">
        <title>At the nexus of three kingdoms: the genome of the mycorrhizal fungus Gigaspora margarita provides insights into plant, endobacterial and fungal interactions.</title>
        <authorList>
            <person name="Venice F."/>
            <person name="Ghignone S."/>
            <person name="Salvioli di Fossalunga A."/>
            <person name="Amselem J."/>
            <person name="Novero M."/>
            <person name="Xianan X."/>
            <person name="Sedzielewska Toro K."/>
            <person name="Morin E."/>
            <person name="Lipzen A."/>
            <person name="Grigoriev I.V."/>
            <person name="Henrissat B."/>
            <person name="Martin F.M."/>
            <person name="Bonfante P."/>
        </authorList>
    </citation>
    <scope>NUCLEOTIDE SEQUENCE [LARGE SCALE GENOMIC DNA]</scope>
    <source>
        <strain evidence="12 13">BEG34</strain>
    </source>
</reference>
<evidence type="ECO:0000259" key="11">
    <source>
        <dbReference type="PROSITE" id="PS50011"/>
    </source>
</evidence>
<evidence type="ECO:0000256" key="10">
    <source>
        <dbReference type="SAM" id="MobiDB-lite"/>
    </source>
</evidence>
<keyword evidence="2" id="KW-0808">Transferase</keyword>
<dbReference type="InterPro" id="IPR008271">
    <property type="entry name" value="Ser/Thr_kinase_AS"/>
</dbReference>
<evidence type="ECO:0000313" key="13">
    <source>
        <dbReference type="Proteomes" id="UP000439903"/>
    </source>
</evidence>
<sequence>MMLGRLPSMPNGPAILDFEKDKSINQQPLRPGPLSSPIILPFEIGTTIVNPKDGAAFQLLQPLGNGSYAVVYRVLEKSSNKHYALKCLSKANLNDYHLEVQRNEVHVHKRLNHPNIVKLDRYFETPDWLFLVLEYCEGQDLYYWLTQNNDSRDPKTGKQLSEKERVAIIKQVFMQILGAVGYCHSRGVAHRDLKPENFIVMINNDSKVSSIQSIQVKLTDFGLATDENESVDFDCGSKPYMSYECRNPIRESYNPRLADIWSLGIILLNLMYHRSPWSDPNPTQCKSFASFQLDKPGFLINRFTTIPEKVAYFLANRVFCKVEEGRIKIKEWMIWCGDLVEKMSEKKTVKSIDDAVVPQQQSSPSDFSLSKQSSAHSHRCHVHNHHDSWSEVFGEFDNEMDFTAPVLFDKQDSDNYLKKLKHIKTKSKSKNNILQDELDLNRKDGENLADVNSDNSDVDSGFGTDEDINNVIKRTREKDAISDSNGSISSVKAPVSVSPPKVIYCKPKPWGEQRSRGHQHEPLIESGPPPSSINNNHWSSYNQRRERLERRKHEQNLSVWNHNRRRGSLSTDNSTFAFSRPQRTSHFNVPPDSIGNSRPLISKRTSPSPPFKSQLPPRKQNNSQLIYTPPISTSPPLTTPSNTLLPKSSAMLNKNDQSSIKSFEKTPMKVTRSTKTNLGKMLAGVVMFNRSVKVGGQDNGNI</sequence>
<feature type="cross-link" description="Glycyl lysine isopeptide (Lys-Gly) (interchain with G-Cter in SUMO2)" evidence="8">
    <location>
        <position position="194"/>
    </location>
</feature>
<feature type="binding site" evidence="7 9">
    <location>
        <position position="86"/>
    </location>
    <ligand>
        <name>ATP</name>
        <dbReference type="ChEBI" id="CHEBI:30616"/>
    </ligand>
</feature>
<dbReference type="PROSITE" id="PS50011">
    <property type="entry name" value="PROTEIN_KINASE_DOM"/>
    <property type="match status" value="1"/>
</dbReference>
<accession>A0A8H4EF76</accession>
<evidence type="ECO:0000256" key="9">
    <source>
        <dbReference type="PROSITE-ProRule" id="PRU10141"/>
    </source>
</evidence>
<dbReference type="PROSITE" id="PS00107">
    <property type="entry name" value="PROTEIN_KINASE_ATP"/>
    <property type="match status" value="1"/>
</dbReference>
<evidence type="ECO:0000256" key="5">
    <source>
        <dbReference type="ARBA" id="ARBA00022840"/>
    </source>
</evidence>
<feature type="compositionally biased region" description="Low complexity" evidence="10">
    <location>
        <begin position="450"/>
        <end position="460"/>
    </location>
</feature>
<dbReference type="InterPro" id="IPR017441">
    <property type="entry name" value="Protein_kinase_ATP_BS"/>
</dbReference>
<keyword evidence="1" id="KW-0723">Serine/threonine-protein kinase</keyword>
<dbReference type="InterPro" id="IPR030616">
    <property type="entry name" value="Aur-like"/>
</dbReference>
<keyword evidence="4 12" id="KW-0418">Kinase</keyword>
<dbReference type="EMBL" id="WTPW01000820">
    <property type="protein sequence ID" value="KAF0477077.1"/>
    <property type="molecule type" value="Genomic_DNA"/>
</dbReference>
<feature type="active site" description="Proton acceptor" evidence="6">
    <location>
        <position position="192"/>
    </location>
</feature>
<keyword evidence="5 7" id="KW-0067">ATP-binding</keyword>
<dbReference type="GO" id="GO:0005524">
    <property type="term" value="F:ATP binding"/>
    <property type="evidence" value="ECO:0007669"/>
    <property type="project" value="UniProtKB-UniRule"/>
</dbReference>
<dbReference type="FunFam" id="3.30.200.20:FF:000042">
    <property type="entry name" value="Aurora kinase A"/>
    <property type="match status" value="1"/>
</dbReference>
<evidence type="ECO:0000256" key="8">
    <source>
        <dbReference type="PIRSR" id="PIRSR630616-3"/>
    </source>
</evidence>
<dbReference type="GO" id="GO:0004674">
    <property type="term" value="F:protein serine/threonine kinase activity"/>
    <property type="evidence" value="ECO:0007669"/>
    <property type="project" value="UniProtKB-KW"/>
</dbReference>
<dbReference type="InterPro" id="IPR000719">
    <property type="entry name" value="Prot_kinase_dom"/>
</dbReference>
<dbReference type="AlphaFoldDB" id="A0A8H4EF76"/>
<evidence type="ECO:0000256" key="7">
    <source>
        <dbReference type="PIRSR" id="PIRSR630616-2"/>
    </source>
</evidence>
<feature type="binding site" evidence="7">
    <location>
        <position position="220"/>
    </location>
    <ligand>
        <name>ATP</name>
        <dbReference type="ChEBI" id="CHEBI:30616"/>
    </ligand>
</feature>
<dbReference type="OrthoDB" id="541276at2759"/>
<feature type="compositionally biased region" description="Polar residues" evidence="10">
    <location>
        <begin position="568"/>
        <end position="587"/>
    </location>
</feature>
<dbReference type="InterPro" id="IPR011009">
    <property type="entry name" value="Kinase-like_dom_sf"/>
</dbReference>
<name>A0A8H4EF76_GIGMA</name>